<feature type="transmembrane region" description="Helical" evidence="1">
    <location>
        <begin position="22"/>
        <end position="41"/>
    </location>
</feature>
<dbReference type="EMBL" id="QRVM01000014">
    <property type="protein sequence ID" value="RGS47274.1"/>
    <property type="molecule type" value="Genomic_DNA"/>
</dbReference>
<dbReference type="RefSeq" id="WP_118319779.1">
    <property type="nucleotide sequence ID" value="NZ_QRVM01000014.1"/>
</dbReference>
<evidence type="ECO:0000313" key="2">
    <source>
        <dbReference type="EMBL" id="RGS47274.1"/>
    </source>
</evidence>
<sequence length="81" mass="9730">MDFIKFKMIEYVVNATGNTQKFGLDTMIAIMSFIVSVFALYTTKKIYRVDETKNLYKEVFEDDLLKQFPEKIYHLFRRMLV</sequence>
<keyword evidence="1" id="KW-0812">Transmembrane</keyword>
<evidence type="ECO:0000313" key="3">
    <source>
        <dbReference type="Proteomes" id="UP000285274"/>
    </source>
</evidence>
<organism evidence="2 3">
    <name type="scientific">Holdemanella biformis</name>
    <dbReference type="NCBI Taxonomy" id="1735"/>
    <lineage>
        <taxon>Bacteria</taxon>
        <taxon>Bacillati</taxon>
        <taxon>Bacillota</taxon>
        <taxon>Erysipelotrichia</taxon>
        <taxon>Erysipelotrichales</taxon>
        <taxon>Erysipelotrichaceae</taxon>
        <taxon>Holdemanella</taxon>
    </lineage>
</organism>
<evidence type="ECO:0000256" key="1">
    <source>
        <dbReference type="SAM" id="Phobius"/>
    </source>
</evidence>
<keyword evidence="1" id="KW-0472">Membrane</keyword>
<dbReference type="AlphaFoldDB" id="A0A412J4W5"/>
<comment type="caution">
    <text evidence="2">The sequence shown here is derived from an EMBL/GenBank/DDBJ whole genome shotgun (WGS) entry which is preliminary data.</text>
</comment>
<gene>
    <name evidence="2" type="ORF">DWX92_04405</name>
</gene>
<name>A0A412J4W5_9FIRM</name>
<accession>A0A412J4W5</accession>
<keyword evidence="1" id="KW-1133">Transmembrane helix</keyword>
<reference evidence="2 3" key="1">
    <citation type="submission" date="2018-08" db="EMBL/GenBank/DDBJ databases">
        <title>A genome reference for cultivated species of the human gut microbiota.</title>
        <authorList>
            <person name="Zou Y."/>
            <person name="Xue W."/>
            <person name="Luo G."/>
        </authorList>
    </citation>
    <scope>NUCLEOTIDE SEQUENCE [LARGE SCALE GENOMIC DNA]</scope>
    <source>
        <strain evidence="2 3">AF22-10AC</strain>
    </source>
</reference>
<protein>
    <submittedName>
        <fullName evidence="2">Uncharacterized protein</fullName>
    </submittedName>
</protein>
<dbReference type="Proteomes" id="UP000285274">
    <property type="component" value="Unassembled WGS sequence"/>
</dbReference>
<proteinExistence type="predicted"/>